<dbReference type="EMBL" id="PIQO01000012">
    <property type="protein sequence ID" value="PKR84239.1"/>
    <property type="molecule type" value="Genomic_DNA"/>
</dbReference>
<name>A0A2N3LI71_9BACI</name>
<dbReference type="Proteomes" id="UP000233440">
    <property type="component" value="Unassembled WGS sequence"/>
</dbReference>
<dbReference type="OrthoDB" id="463286at2"/>
<dbReference type="SUPFAM" id="SSF55144">
    <property type="entry name" value="LigT-like"/>
    <property type="match status" value="1"/>
</dbReference>
<reference evidence="1 2" key="1">
    <citation type="submission" date="2017-11" db="EMBL/GenBank/DDBJ databases">
        <title>Bacillus camelliae sp. nov., isolated from pu'er tea.</title>
        <authorList>
            <person name="Niu L."/>
        </authorList>
    </citation>
    <scope>NUCLEOTIDE SEQUENCE [LARGE SCALE GENOMIC DNA]</scope>
    <source>
        <strain evidence="1 2">7578-1</strain>
    </source>
</reference>
<dbReference type="Pfam" id="PF13563">
    <property type="entry name" value="2_5_RNA_ligase2"/>
    <property type="match status" value="1"/>
</dbReference>
<dbReference type="PANTHER" id="PTHR36039:SF2">
    <property type="entry name" value="RNA LIGASE_CYCLIC NUCLEOTIDE PHOSPHODIESTERASE FAMILY PROTEIN"/>
    <property type="match status" value="1"/>
</dbReference>
<protein>
    <recommendedName>
        <fullName evidence="3">2'-5' RNA ligase family protein</fullName>
    </recommendedName>
</protein>
<proteinExistence type="predicted"/>
<evidence type="ECO:0000313" key="1">
    <source>
        <dbReference type="EMBL" id="PKR84239.1"/>
    </source>
</evidence>
<dbReference type="InterPro" id="IPR009097">
    <property type="entry name" value="Cyclic_Pdiesterase"/>
</dbReference>
<keyword evidence="2" id="KW-1185">Reference proteome</keyword>
<dbReference type="Gene3D" id="3.90.1140.10">
    <property type="entry name" value="Cyclic phosphodiesterase"/>
    <property type="match status" value="1"/>
</dbReference>
<sequence length="197" mass="22641">MGIGLSRIFEKGFNMYGFIALLDKKTEEVVKEIWRDLKKQSISYYAEEVEDRKPHITIAGYNRLEKSDFIRSMDQFYDSSPEVEIAFNTLGTFLNSGTLFLSPTISAPLSNFHRNHHDNFKKYNDNPESLYLPGNWIPHCTLANRLSHEKLCEAFAYCSHKLNTIKAKIAEVALIETIYEGGRCVAALEVYSKKLLF</sequence>
<gene>
    <name evidence="1" type="ORF">CWO92_15670</name>
</gene>
<dbReference type="AlphaFoldDB" id="A0A2N3LI71"/>
<evidence type="ECO:0008006" key="3">
    <source>
        <dbReference type="Google" id="ProtNLM"/>
    </source>
</evidence>
<evidence type="ECO:0000313" key="2">
    <source>
        <dbReference type="Proteomes" id="UP000233440"/>
    </source>
</evidence>
<comment type="caution">
    <text evidence="1">The sequence shown here is derived from an EMBL/GenBank/DDBJ whole genome shotgun (WGS) entry which is preliminary data.</text>
</comment>
<dbReference type="PANTHER" id="PTHR36039">
    <property type="match status" value="1"/>
</dbReference>
<accession>A0A2N3LI71</accession>
<organism evidence="1 2">
    <name type="scientific">Heyndrickxia camelliae</name>
    <dbReference type="NCBI Taxonomy" id="1707093"/>
    <lineage>
        <taxon>Bacteria</taxon>
        <taxon>Bacillati</taxon>
        <taxon>Bacillota</taxon>
        <taxon>Bacilli</taxon>
        <taxon>Bacillales</taxon>
        <taxon>Bacillaceae</taxon>
        <taxon>Heyndrickxia</taxon>
    </lineage>
</organism>